<reference evidence="1 2" key="1">
    <citation type="submission" date="2021-06" db="EMBL/GenBank/DDBJ databases">
        <authorList>
            <person name="Kallberg Y."/>
            <person name="Tangrot J."/>
            <person name="Rosling A."/>
        </authorList>
    </citation>
    <scope>NUCLEOTIDE SEQUENCE [LARGE SCALE GENOMIC DNA]</scope>
    <source>
        <strain evidence="1 2">120-4 pot B 10/14</strain>
    </source>
</reference>
<evidence type="ECO:0000313" key="1">
    <source>
        <dbReference type="EMBL" id="CAG8849529.1"/>
    </source>
</evidence>
<name>A0ABN7X7G4_GIGMA</name>
<dbReference type="EMBL" id="CAJVQB010096665">
    <property type="protein sequence ID" value="CAG8849529.1"/>
    <property type="molecule type" value="Genomic_DNA"/>
</dbReference>
<feature type="non-terminal residue" evidence="1">
    <location>
        <position position="1"/>
    </location>
</feature>
<keyword evidence="2" id="KW-1185">Reference proteome</keyword>
<comment type="caution">
    <text evidence="1">The sequence shown here is derived from an EMBL/GenBank/DDBJ whole genome shotgun (WGS) entry which is preliminary data.</text>
</comment>
<accession>A0ABN7X7G4</accession>
<organism evidence="1 2">
    <name type="scientific">Gigaspora margarita</name>
    <dbReference type="NCBI Taxonomy" id="4874"/>
    <lineage>
        <taxon>Eukaryota</taxon>
        <taxon>Fungi</taxon>
        <taxon>Fungi incertae sedis</taxon>
        <taxon>Mucoromycota</taxon>
        <taxon>Glomeromycotina</taxon>
        <taxon>Glomeromycetes</taxon>
        <taxon>Diversisporales</taxon>
        <taxon>Gigasporaceae</taxon>
        <taxon>Gigaspora</taxon>
    </lineage>
</organism>
<proteinExistence type="predicted"/>
<sequence>EELDNKFDKIIEQKHEDLVNGNAENLMLKACEGPENQNLTNIELRVYLKALR</sequence>
<protein>
    <submittedName>
        <fullName evidence="1">40066_t:CDS:1</fullName>
    </submittedName>
</protein>
<dbReference type="Proteomes" id="UP000789901">
    <property type="component" value="Unassembled WGS sequence"/>
</dbReference>
<feature type="non-terminal residue" evidence="1">
    <location>
        <position position="52"/>
    </location>
</feature>
<gene>
    <name evidence="1" type="ORF">GMARGA_LOCUS39761</name>
</gene>
<evidence type="ECO:0000313" key="2">
    <source>
        <dbReference type="Proteomes" id="UP000789901"/>
    </source>
</evidence>